<evidence type="ECO:0000256" key="3">
    <source>
        <dbReference type="ARBA" id="ARBA00022801"/>
    </source>
</evidence>
<comment type="similarity">
    <text evidence="1 5">Belongs to the peptidase S8 family.</text>
</comment>
<dbReference type="InterPro" id="IPR000209">
    <property type="entry name" value="Peptidase_S8/S53_dom"/>
</dbReference>
<reference evidence="8" key="1">
    <citation type="submission" date="2020-02" db="EMBL/GenBank/DDBJ databases">
        <authorList>
            <person name="Meier V. D."/>
        </authorList>
    </citation>
    <scope>NUCLEOTIDE SEQUENCE</scope>
    <source>
        <strain evidence="8">AVDCRST_MAG22</strain>
    </source>
</reference>
<keyword evidence="4" id="KW-0720">Serine protease</keyword>
<comment type="caution">
    <text evidence="5">Lacks conserved residue(s) required for the propagation of feature annotation.</text>
</comment>
<dbReference type="AlphaFoldDB" id="A0A6J4NIV7"/>
<dbReference type="PROSITE" id="PS51892">
    <property type="entry name" value="SUBTILASE"/>
    <property type="match status" value="1"/>
</dbReference>
<organism evidence="8">
    <name type="scientific">uncultured Rubrobacteraceae bacterium</name>
    <dbReference type="NCBI Taxonomy" id="349277"/>
    <lineage>
        <taxon>Bacteria</taxon>
        <taxon>Bacillati</taxon>
        <taxon>Actinomycetota</taxon>
        <taxon>Rubrobacteria</taxon>
        <taxon>Rubrobacterales</taxon>
        <taxon>Rubrobacteraceae</taxon>
        <taxon>environmental samples</taxon>
    </lineage>
</organism>
<feature type="compositionally biased region" description="Polar residues" evidence="6">
    <location>
        <begin position="137"/>
        <end position="146"/>
    </location>
</feature>
<gene>
    <name evidence="8" type="ORF">AVDCRST_MAG22-253</name>
</gene>
<dbReference type="SUPFAM" id="SSF52743">
    <property type="entry name" value="Subtilisin-like"/>
    <property type="match status" value="1"/>
</dbReference>
<evidence type="ECO:0000256" key="6">
    <source>
        <dbReference type="SAM" id="MobiDB-lite"/>
    </source>
</evidence>
<sequence>MGDNNDATPEYLASYGLPNVVSVAATDDTDRFASFSNFGATSVDLAAPGVAIMSTLPGARHDRYSGTSMATPHVAGVAALIKSQEPGLDDAQVKAKLLRSVDQKASLHLQGVVVTVGRLNAVRPLTENTEEPLTVANADTTKSRVSSPRPAPGGSTRDRTPNIAATVTDAETELRQDSIKLFMDGNRRNGFSYDAGTDRFTYTPPRLAYGRHEVEVVAEDAARNATTYTWGFKVVR</sequence>
<feature type="domain" description="Peptidase S8/S53" evidence="7">
    <location>
        <begin position="3"/>
        <end position="111"/>
    </location>
</feature>
<evidence type="ECO:0000256" key="4">
    <source>
        <dbReference type="ARBA" id="ARBA00022825"/>
    </source>
</evidence>
<keyword evidence="2" id="KW-0645">Protease</keyword>
<accession>A0A6J4NIV7</accession>
<proteinExistence type="inferred from homology"/>
<feature type="region of interest" description="Disordered" evidence="6">
    <location>
        <begin position="136"/>
        <end position="161"/>
    </location>
</feature>
<dbReference type="InterPro" id="IPR036852">
    <property type="entry name" value="Peptidase_S8/S53_dom_sf"/>
</dbReference>
<dbReference type="PANTHER" id="PTHR43806:SF11">
    <property type="entry name" value="CEREVISIN-RELATED"/>
    <property type="match status" value="1"/>
</dbReference>
<dbReference type="GO" id="GO:0005975">
    <property type="term" value="P:carbohydrate metabolic process"/>
    <property type="evidence" value="ECO:0007669"/>
    <property type="project" value="UniProtKB-ARBA"/>
</dbReference>
<dbReference type="PANTHER" id="PTHR43806">
    <property type="entry name" value="PEPTIDASE S8"/>
    <property type="match status" value="1"/>
</dbReference>
<dbReference type="GO" id="GO:0006508">
    <property type="term" value="P:proteolysis"/>
    <property type="evidence" value="ECO:0007669"/>
    <property type="project" value="UniProtKB-KW"/>
</dbReference>
<evidence type="ECO:0000256" key="1">
    <source>
        <dbReference type="ARBA" id="ARBA00011073"/>
    </source>
</evidence>
<dbReference type="InterPro" id="IPR023828">
    <property type="entry name" value="Peptidase_S8_Ser-AS"/>
</dbReference>
<dbReference type="Gene3D" id="3.40.50.200">
    <property type="entry name" value="Peptidase S8/S53 domain"/>
    <property type="match status" value="1"/>
</dbReference>
<dbReference type="GO" id="GO:0004252">
    <property type="term" value="F:serine-type endopeptidase activity"/>
    <property type="evidence" value="ECO:0007669"/>
    <property type="project" value="InterPro"/>
</dbReference>
<name>A0A6J4NIV7_9ACTN</name>
<dbReference type="PROSITE" id="PS00138">
    <property type="entry name" value="SUBTILASE_SER"/>
    <property type="match status" value="1"/>
</dbReference>
<dbReference type="InterPro" id="IPR013783">
    <property type="entry name" value="Ig-like_fold"/>
</dbReference>
<protein>
    <recommendedName>
        <fullName evidence="7">Peptidase S8/S53 domain-containing protein</fullName>
    </recommendedName>
</protein>
<evidence type="ECO:0000256" key="2">
    <source>
        <dbReference type="ARBA" id="ARBA00022670"/>
    </source>
</evidence>
<keyword evidence="3" id="KW-0378">Hydrolase</keyword>
<dbReference type="Pfam" id="PF00082">
    <property type="entry name" value="Peptidase_S8"/>
    <property type="match status" value="1"/>
</dbReference>
<evidence type="ECO:0000313" key="8">
    <source>
        <dbReference type="EMBL" id="CAA9385746.1"/>
    </source>
</evidence>
<evidence type="ECO:0000256" key="5">
    <source>
        <dbReference type="PROSITE-ProRule" id="PRU01240"/>
    </source>
</evidence>
<dbReference type="EMBL" id="CADCUV010000013">
    <property type="protein sequence ID" value="CAA9385746.1"/>
    <property type="molecule type" value="Genomic_DNA"/>
</dbReference>
<dbReference type="InterPro" id="IPR050131">
    <property type="entry name" value="Peptidase_S8_subtilisin-like"/>
</dbReference>
<evidence type="ECO:0000259" key="7">
    <source>
        <dbReference type="Pfam" id="PF00082"/>
    </source>
</evidence>
<dbReference type="Gene3D" id="2.60.40.10">
    <property type="entry name" value="Immunoglobulins"/>
    <property type="match status" value="1"/>
</dbReference>